<dbReference type="Proteomes" id="UP000600220">
    <property type="component" value="Unassembled WGS sequence"/>
</dbReference>
<name>A0A166QR34_STAPS</name>
<evidence type="ECO:0000256" key="6">
    <source>
        <dbReference type="RuleBase" id="RU003369"/>
    </source>
</evidence>
<dbReference type="InterPro" id="IPR001557">
    <property type="entry name" value="L-lactate/malate_DH"/>
</dbReference>
<reference evidence="9 16" key="4">
    <citation type="submission" date="2018-11" db="EMBL/GenBank/DDBJ databases">
        <authorList>
            <consortium name="Veterinary Laboratory Investigation and Response Network"/>
        </authorList>
    </citation>
    <scope>NUCLEOTIDE SEQUENCE [LARGE SCALE GENOMIC DNA]</scope>
    <source>
        <strain evidence="9 16">SPSE-18-VL-LA-PA-Ryan-0021</strain>
    </source>
</reference>
<dbReference type="InterPro" id="IPR001236">
    <property type="entry name" value="Lactate/malate_DH_N"/>
</dbReference>
<dbReference type="InterPro" id="IPR022383">
    <property type="entry name" value="Lactate/malate_DH_C"/>
</dbReference>
<evidence type="ECO:0000313" key="10">
    <source>
        <dbReference type="EMBL" id="PWZ77306.1"/>
    </source>
</evidence>
<dbReference type="Pfam" id="PF00056">
    <property type="entry name" value="Ldh_1_N"/>
    <property type="match status" value="1"/>
</dbReference>
<dbReference type="InterPro" id="IPR015955">
    <property type="entry name" value="Lactate_DH/Glyco_Ohase_4_C"/>
</dbReference>
<dbReference type="Gene3D" id="3.90.110.10">
    <property type="entry name" value="Lactate dehydrogenase/glycoside hydrolase, family 4, C-terminal"/>
    <property type="match status" value="1"/>
</dbReference>
<proteinExistence type="inferred from homology"/>
<dbReference type="Pfam" id="PF02866">
    <property type="entry name" value="Ldh_1_C"/>
    <property type="match status" value="1"/>
</dbReference>
<evidence type="ECO:0000259" key="7">
    <source>
        <dbReference type="Pfam" id="PF00056"/>
    </source>
</evidence>
<keyword evidence="2 6" id="KW-0560">Oxidoreductase</keyword>
<keyword evidence="16" id="KW-1185">Reference proteome</keyword>
<dbReference type="Proteomes" id="UP000246800">
    <property type="component" value="Unassembled WGS sequence"/>
</dbReference>
<feature type="binding site" evidence="5">
    <location>
        <begin position="116"/>
        <end position="118"/>
    </location>
    <ligand>
        <name>NAD(+)</name>
        <dbReference type="ChEBI" id="CHEBI:57540"/>
    </ligand>
</feature>
<dbReference type="GO" id="GO:0004459">
    <property type="term" value="F:L-lactate dehydrogenase (NAD+) activity"/>
    <property type="evidence" value="ECO:0007669"/>
    <property type="project" value="InterPro"/>
</dbReference>
<feature type="binding site" evidence="5">
    <location>
        <begin position="8"/>
        <end position="13"/>
    </location>
    <ligand>
        <name>NAD(+)</name>
        <dbReference type="ChEBI" id="CHEBI:57540"/>
    </ligand>
</feature>
<dbReference type="eggNOG" id="COG0039">
    <property type="taxonomic scope" value="Bacteria"/>
</dbReference>
<evidence type="ECO:0000256" key="1">
    <source>
        <dbReference type="ARBA" id="ARBA00006054"/>
    </source>
</evidence>
<dbReference type="Gene3D" id="3.40.50.720">
    <property type="entry name" value="NAD(P)-binding Rossmann-like Domain"/>
    <property type="match status" value="1"/>
</dbReference>
<dbReference type="PANTHER" id="PTHR43128:SF16">
    <property type="entry name" value="L-LACTATE DEHYDROGENASE"/>
    <property type="match status" value="1"/>
</dbReference>
<reference evidence="15" key="3">
    <citation type="journal article" date="2018" name="Vet. Microbiol.">
        <title>Molecular epidemiology of methicillin-resistant staphylococci amongst veterinary personnel, personnel-owned pets, patients and the hospital environment of two companion animal veterinary hospitals.</title>
        <authorList>
            <person name="Worthing K.A."/>
            <person name="Brown J."/>
            <person name="Gerber L."/>
            <person name="Abraham S."/>
            <person name="Trott D."/>
            <person name="Norris J.M."/>
        </authorList>
    </citation>
    <scope>NUCLEOTIDE SEQUENCE [LARGE SCALE GENOMIC DNA]</scope>
    <source>
        <strain evidence="15">ST496-2</strain>
    </source>
</reference>
<feature type="domain" description="Lactate/malate dehydrogenase C-terminal" evidence="8">
    <location>
        <begin position="143"/>
        <end position="307"/>
    </location>
</feature>
<dbReference type="EMBL" id="QEIV01000333">
    <property type="protein sequence ID" value="PWZ99178.1"/>
    <property type="molecule type" value="Genomic_DNA"/>
</dbReference>
<dbReference type="EMBL" id="QQPC01000018">
    <property type="protein sequence ID" value="REA82925.1"/>
    <property type="molecule type" value="Genomic_DNA"/>
</dbReference>
<dbReference type="Proteomes" id="UP000256409">
    <property type="component" value="Unassembled WGS sequence"/>
</dbReference>
<dbReference type="STRING" id="937773.SPSINT_2348"/>
<feature type="binding site" evidence="5">
    <location>
        <position position="93"/>
    </location>
    <ligand>
        <name>NAD(+)</name>
        <dbReference type="ChEBI" id="CHEBI:57540"/>
    </ligand>
</feature>
<evidence type="ECO:0000313" key="16">
    <source>
        <dbReference type="Proteomes" id="UP000600220"/>
    </source>
</evidence>
<organism evidence="10 14">
    <name type="scientific">Staphylococcus pseudintermedius</name>
    <dbReference type="NCBI Taxonomy" id="283734"/>
    <lineage>
        <taxon>Bacteria</taxon>
        <taxon>Bacillati</taxon>
        <taxon>Bacillota</taxon>
        <taxon>Bacilli</taxon>
        <taxon>Bacillales</taxon>
        <taxon>Staphylococcaceae</taxon>
        <taxon>Staphylococcus</taxon>
        <taxon>Staphylococcus intermedius group</taxon>
    </lineage>
</organism>
<dbReference type="PRINTS" id="PR00086">
    <property type="entry name" value="LLDHDRGNASE"/>
</dbReference>
<dbReference type="Proteomes" id="UP000246351">
    <property type="component" value="Unassembled WGS sequence"/>
</dbReference>
<evidence type="ECO:0000313" key="11">
    <source>
        <dbReference type="EMBL" id="PWZ99178.1"/>
    </source>
</evidence>
<dbReference type="GO" id="GO:0006089">
    <property type="term" value="P:lactate metabolic process"/>
    <property type="evidence" value="ECO:0007669"/>
    <property type="project" value="TreeGrafter"/>
</dbReference>
<dbReference type="PANTHER" id="PTHR43128">
    <property type="entry name" value="L-2-HYDROXYCARBOXYLATE DEHYDROGENASE (NAD(P)(+))"/>
    <property type="match status" value="1"/>
</dbReference>
<evidence type="ECO:0000256" key="4">
    <source>
        <dbReference type="PIRSR" id="PIRSR000102-1"/>
    </source>
</evidence>
<evidence type="ECO:0000256" key="3">
    <source>
        <dbReference type="ARBA" id="ARBA00023027"/>
    </source>
</evidence>
<dbReference type="InterPro" id="IPR036291">
    <property type="entry name" value="NAD(P)-bd_dom_sf"/>
</dbReference>
<dbReference type="PROSITE" id="PS00064">
    <property type="entry name" value="L_LDH"/>
    <property type="match status" value="1"/>
</dbReference>
<dbReference type="InterPro" id="IPR018177">
    <property type="entry name" value="L-lactate_DH_AS"/>
</dbReference>
<keyword evidence="3 5" id="KW-0520">NAD</keyword>
<evidence type="ECO:0000313" key="15">
    <source>
        <dbReference type="Proteomes" id="UP000256409"/>
    </source>
</evidence>
<dbReference type="OrthoDB" id="9802969at2"/>
<dbReference type="SUPFAM" id="SSF56327">
    <property type="entry name" value="LDH C-terminal domain-like"/>
    <property type="match status" value="1"/>
</dbReference>
<dbReference type="SUPFAM" id="SSF51735">
    <property type="entry name" value="NAD(P)-binding Rossmann-fold domains"/>
    <property type="match status" value="1"/>
</dbReference>
<feature type="domain" description="Lactate/malate dehydrogenase N-terminal" evidence="7">
    <location>
        <begin position="3"/>
        <end position="140"/>
    </location>
</feature>
<dbReference type="OMA" id="GDRFGEF"/>
<reference evidence="13 14" key="1">
    <citation type="journal article" date="2018" name="Vet. Microbiol.">
        <title>Clonal diversity and geographic distribution of methicillin-resistant Staphylococcus pseudintermedius from Australian animals: Discovery of novel sequence types.</title>
        <authorList>
            <person name="Worthing K.A."/>
            <person name="Abraham S."/>
            <person name="Coombs G.W."/>
            <person name="Pang S."/>
            <person name="Saputra S."/>
            <person name="Jordan D."/>
            <person name="Trott D.J."/>
            <person name="Norris J.M."/>
        </authorList>
    </citation>
    <scope>NUCLEOTIDE SEQUENCE [LARGE SCALE GENOMIC DNA]</scope>
    <source>
        <strain evidence="10 14">ST525 1</strain>
        <strain evidence="11 13">ST71 3</strain>
    </source>
</reference>
<accession>A0A166QR34</accession>
<evidence type="ECO:0000313" key="13">
    <source>
        <dbReference type="Proteomes" id="UP000246351"/>
    </source>
</evidence>
<evidence type="ECO:0000313" key="12">
    <source>
        <dbReference type="EMBL" id="REA82925.1"/>
    </source>
</evidence>
<reference evidence="12" key="2">
    <citation type="journal article" date="2018" name="Vet. Microbiol.">
        <title>Methicillin-resistant staphylococci amongst veterinary personnel, personnel-owned pets, patients and the hospital environment of two small animal veterinary hospitals.</title>
        <authorList>
            <person name="Worthing K.A."/>
            <person name="Brown J."/>
            <person name="Gerber L."/>
            <person name="Abraham S."/>
            <person name="Trott D."/>
            <person name="Norris J.M."/>
        </authorList>
    </citation>
    <scope>NUCLEOTIDE SEQUENCE</scope>
    <source>
        <strain evidence="12">ST496-2</strain>
    </source>
</reference>
<dbReference type="AlphaFoldDB" id="A0A166QR34"/>
<dbReference type="EMBL" id="AAXKXX010000011">
    <property type="protein sequence ID" value="EGQ4385045.1"/>
    <property type="molecule type" value="Genomic_DNA"/>
</dbReference>
<evidence type="ECO:0000313" key="14">
    <source>
        <dbReference type="Proteomes" id="UP000246800"/>
    </source>
</evidence>
<comment type="similarity">
    <text evidence="1">Belongs to the LDH/MDH superfamily. LDH family.</text>
</comment>
<feature type="binding site" evidence="5">
    <location>
        <position position="33"/>
    </location>
    <ligand>
        <name>NAD(+)</name>
        <dbReference type="ChEBI" id="CHEBI:57540"/>
    </ligand>
</feature>
<gene>
    <name evidence="10" type="ORF">DD902_00215</name>
    <name evidence="11" type="ORF">DD924_04095</name>
    <name evidence="12" type="ORF">DV961_04120</name>
    <name evidence="9" type="ORF">EGV54_08065</name>
</gene>
<dbReference type="GeneID" id="93823998"/>
<protein>
    <submittedName>
        <fullName evidence="10">Lactate dehydrogenase</fullName>
    </submittedName>
</protein>
<sequence>MSKVSIIGAGAVGSTAAYLLSETPWVKEVVLVDVDRDRAQGQALDMMHGVGVSQAKRVIAGEYEATQGSDVIIITIGVPEKVGESRLIPLQKNADILKEIVPKMTAYSPNAKIVTVSNPVDILAYTTYQISGKAPSDVIGLGTLLDTSRLKYLLSDYFNVSPKSIEATVVGEHGDSQVVLWRHVRIGGLPLEAFAASQNMMLPDDFKETMAQRVKDTAFDVWKMKGPNCYCVANAIQCLVEALLSPERRILPVSNLYTTSTGLTVYISLPSIVSEQGVEQMLPELLNAEEEAQLNASCAVMHDYIQQLTL</sequence>
<dbReference type="RefSeq" id="WP_014612768.1">
    <property type="nucleotide sequence ID" value="NZ_BAAFHP010000007.1"/>
</dbReference>
<evidence type="ECO:0000256" key="2">
    <source>
        <dbReference type="ARBA" id="ARBA00023002"/>
    </source>
</evidence>
<evidence type="ECO:0000259" key="8">
    <source>
        <dbReference type="Pfam" id="PF02866"/>
    </source>
</evidence>
<dbReference type="EMBL" id="QEIT01000004">
    <property type="protein sequence ID" value="PWZ77306.1"/>
    <property type="molecule type" value="Genomic_DNA"/>
</dbReference>
<dbReference type="PIRSF" id="PIRSF000102">
    <property type="entry name" value="Lac_mal_DH"/>
    <property type="match status" value="1"/>
</dbReference>
<evidence type="ECO:0000313" key="9">
    <source>
        <dbReference type="EMBL" id="EGQ4385045.1"/>
    </source>
</evidence>
<evidence type="ECO:0000256" key="5">
    <source>
        <dbReference type="PIRSR" id="PIRSR000102-3"/>
    </source>
</evidence>
<feature type="active site" description="Proton acceptor" evidence="4">
    <location>
        <position position="173"/>
    </location>
</feature>
<comment type="caution">
    <text evidence="10">The sequence shown here is derived from an EMBL/GenBank/DDBJ whole genome shotgun (WGS) entry which is preliminary data.</text>
</comment>